<dbReference type="Gene3D" id="2.120.10.80">
    <property type="entry name" value="Kelch-type beta propeller"/>
    <property type="match status" value="2"/>
</dbReference>
<dbReference type="SUPFAM" id="SSF117281">
    <property type="entry name" value="Kelch motif"/>
    <property type="match status" value="1"/>
</dbReference>
<dbReference type="Pfam" id="PF07707">
    <property type="entry name" value="BACK"/>
    <property type="match status" value="1"/>
</dbReference>
<dbReference type="SMART" id="SM00225">
    <property type="entry name" value="BTB"/>
    <property type="match status" value="1"/>
</dbReference>
<dbReference type="InterPro" id="IPR015915">
    <property type="entry name" value="Kelch-typ_b-propeller"/>
</dbReference>
<evidence type="ECO:0000256" key="2">
    <source>
        <dbReference type="ARBA" id="ARBA00022737"/>
    </source>
</evidence>
<name>A0ABM0K5X8_APLCA</name>
<dbReference type="PIRSF" id="PIRSF037037">
    <property type="entry name" value="Kelch-like_protein_gigaxonin"/>
    <property type="match status" value="1"/>
</dbReference>
<dbReference type="PROSITE" id="PS50097">
    <property type="entry name" value="BTB"/>
    <property type="match status" value="1"/>
</dbReference>
<dbReference type="InterPro" id="IPR017096">
    <property type="entry name" value="BTB-kelch_protein"/>
</dbReference>
<proteinExistence type="predicted"/>
<dbReference type="SMART" id="SM00875">
    <property type="entry name" value="BACK"/>
    <property type="match status" value="1"/>
</dbReference>
<keyword evidence="2" id="KW-0677">Repeat</keyword>
<sequence>MHVSFVLEFHSCQKILLIIHIILSGRHKLILRTSFDDSNTSGKKSVPRCPHINKTQKSKDLMSTVAKKMIESRVFQIQSQATNAFSVMQELRLNQQLCDIVLCVGGAKFSAHRVVLAGCSPYLRAMFTNGMLESEQEFVELHGIEAATMSLLLDFMYTCCIEVTVDNVQAVLQGASMLGLHALRTMCAHFLQNQLTASNCLGIHYFADVYSCTELEATARQFIYQNFLDVIRMEEFFELPEDRLISLLKSDKLQVMSENQVFEAACSWLQYDPGKRLDRACVVLQNVRLVLLERAFLENVVLKSEYFRTCPKCQLLISKAMRIKQEEAVAGSGGLEGVVGVMPRAQPPCIYVMGGRNSTDSQLKSTERYDFLLDQWIHMPPMNIARTAVGSASLDGVLYAVGGECALADTQDDTLYLHCVEMYDPVRKKWESKQNMKLARSFVAVAAVGGYLYAIGGEDRGGSFNIVERFDPNSETWSFVNCMKRRRAGAGVTVCDGKIYVAGGYDKGPHMDRASMEVYDPDSGEWTFAPEMEKACSGLSMVTLDHYIYAFGGRYRHIDQYFDLVERYNTITRQWATITPMTTPRAWFGIAVFDSRIYVCGGFDGNSRLRHCEMYDPETDSWTVISGMKIGRAGCGATVV</sequence>
<evidence type="ECO:0000313" key="4">
    <source>
        <dbReference type="Proteomes" id="UP000694888"/>
    </source>
</evidence>
<dbReference type="RefSeq" id="XP_005109492.2">
    <property type="nucleotide sequence ID" value="XM_005109435.3"/>
</dbReference>
<dbReference type="InterPro" id="IPR000210">
    <property type="entry name" value="BTB/POZ_dom"/>
</dbReference>
<protein>
    <submittedName>
        <fullName evidence="5">Kelch-like protein 18</fullName>
    </submittedName>
</protein>
<dbReference type="Pfam" id="PF00651">
    <property type="entry name" value="BTB"/>
    <property type="match status" value="1"/>
</dbReference>
<dbReference type="SUPFAM" id="SSF50965">
    <property type="entry name" value="Galactose oxidase, central domain"/>
    <property type="match status" value="1"/>
</dbReference>
<dbReference type="PANTHER" id="PTHR24412">
    <property type="entry name" value="KELCH PROTEIN"/>
    <property type="match status" value="1"/>
</dbReference>
<accession>A0ABM0K5X8</accession>
<keyword evidence="1" id="KW-0880">Kelch repeat</keyword>
<dbReference type="InterPro" id="IPR011043">
    <property type="entry name" value="Gal_Oxase/kelch_b-propeller"/>
</dbReference>
<dbReference type="SUPFAM" id="SSF54695">
    <property type="entry name" value="POZ domain"/>
    <property type="match status" value="1"/>
</dbReference>
<keyword evidence="4" id="KW-1185">Reference proteome</keyword>
<dbReference type="Pfam" id="PF24681">
    <property type="entry name" value="Kelch_KLHDC2_KLHL20_DRC7"/>
    <property type="match status" value="1"/>
</dbReference>
<gene>
    <name evidence="5" type="primary">LOC101852124</name>
</gene>
<dbReference type="Gene3D" id="3.30.710.10">
    <property type="entry name" value="Potassium Channel Kv1.1, Chain A"/>
    <property type="match status" value="1"/>
</dbReference>
<dbReference type="Pfam" id="PF01344">
    <property type="entry name" value="Kelch_1"/>
    <property type="match status" value="1"/>
</dbReference>
<dbReference type="Gene3D" id="1.25.40.420">
    <property type="match status" value="1"/>
</dbReference>
<dbReference type="Proteomes" id="UP000694888">
    <property type="component" value="Unplaced"/>
</dbReference>
<dbReference type="InterPro" id="IPR011333">
    <property type="entry name" value="SKP1/BTB/POZ_sf"/>
</dbReference>
<reference evidence="5" key="1">
    <citation type="submission" date="2025-08" db="UniProtKB">
        <authorList>
            <consortium name="RefSeq"/>
        </authorList>
    </citation>
    <scope>IDENTIFICATION</scope>
</reference>
<dbReference type="GeneID" id="101852124"/>
<dbReference type="InterPro" id="IPR011705">
    <property type="entry name" value="BACK"/>
</dbReference>
<organism evidence="4 5">
    <name type="scientific">Aplysia californica</name>
    <name type="common">California sea hare</name>
    <dbReference type="NCBI Taxonomy" id="6500"/>
    <lineage>
        <taxon>Eukaryota</taxon>
        <taxon>Metazoa</taxon>
        <taxon>Spiralia</taxon>
        <taxon>Lophotrochozoa</taxon>
        <taxon>Mollusca</taxon>
        <taxon>Gastropoda</taxon>
        <taxon>Heterobranchia</taxon>
        <taxon>Euthyneura</taxon>
        <taxon>Tectipleura</taxon>
        <taxon>Aplysiida</taxon>
        <taxon>Aplysioidea</taxon>
        <taxon>Aplysiidae</taxon>
        <taxon>Aplysia</taxon>
    </lineage>
</organism>
<feature type="domain" description="BTB" evidence="3">
    <location>
        <begin position="98"/>
        <end position="165"/>
    </location>
</feature>
<evidence type="ECO:0000259" key="3">
    <source>
        <dbReference type="PROSITE" id="PS50097"/>
    </source>
</evidence>
<evidence type="ECO:0000313" key="5">
    <source>
        <dbReference type="RefSeq" id="XP_005109492.2"/>
    </source>
</evidence>
<dbReference type="InterPro" id="IPR006652">
    <property type="entry name" value="Kelch_1"/>
</dbReference>
<evidence type="ECO:0000256" key="1">
    <source>
        <dbReference type="ARBA" id="ARBA00022441"/>
    </source>
</evidence>
<dbReference type="PANTHER" id="PTHR24412:SF501">
    <property type="entry name" value="BTB DOMAIN-CONTAINING PROTEIN"/>
    <property type="match status" value="1"/>
</dbReference>
<dbReference type="SMART" id="SM00612">
    <property type="entry name" value="Kelch"/>
    <property type="match status" value="6"/>
</dbReference>